<organism evidence="3">
    <name type="scientific">marine metagenome</name>
    <dbReference type="NCBI Taxonomy" id="408172"/>
    <lineage>
        <taxon>unclassified sequences</taxon>
        <taxon>metagenomes</taxon>
        <taxon>ecological metagenomes</taxon>
    </lineage>
</organism>
<dbReference type="InterPro" id="IPR051012">
    <property type="entry name" value="CellSynth/LPSAsmb/PSIAsmb"/>
</dbReference>
<evidence type="ECO:0000313" key="3">
    <source>
        <dbReference type="EMBL" id="SVC94617.1"/>
    </source>
</evidence>
<keyword evidence="2" id="KW-0802">TPR repeat</keyword>
<dbReference type="SUPFAM" id="SSF48452">
    <property type="entry name" value="TPR-like"/>
    <property type="match status" value="1"/>
</dbReference>
<dbReference type="PROSITE" id="PS50005">
    <property type="entry name" value="TPR"/>
    <property type="match status" value="1"/>
</dbReference>
<gene>
    <name evidence="3" type="ORF">METZ01_LOCUS347471</name>
</gene>
<dbReference type="SMART" id="SM00028">
    <property type="entry name" value="TPR"/>
    <property type="match status" value="3"/>
</dbReference>
<dbReference type="PANTHER" id="PTHR45586">
    <property type="entry name" value="TPR REPEAT-CONTAINING PROTEIN PA4667"/>
    <property type="match status" value="1"/>
</dbReference>
<reference evidence="3" key="1">
    <citation type="submission" date="2018-05" db="EMBL/GenBank/DDBJ databases">
        <authorList>
            <person name="Lanie J.A."/>
            <person name="Ng W.-L."/>
            <person name="Kazmierczak K.M."/>
            <person name="Andrzejewski T.M."/>
            <person name="Davidsen T.M."/>
            <person name="Wayne K.J."/>
            <person name="Tettelin H."/>
            <person name="Glass J.I."/>
            <person name="Rusch D."/>
            <person name="Podicherti R."/>
            <person name="Tsui H.-C.T."/>
            <person name="Winkler M.E."/>
        </authorList>
    </citation>
    <scope>NUCLEOTIDE SEQUENCE</scope>
</reference>
<dbReference type="Pfam" id="PF13432">
    <property type="entry name" value="TPR_16"/>
    <property type="match status" value="1"/>
</dbReference>
<dbReference type="AlphaFoldDB" id="A0A382RBV3"/>
<dbReference type="InterPro" id="IPR011990">
    <property type="entry name" value="TPR-like_helical_dom_sf"/>
</dbReference>
<accession>A0A382RBV3</accession>
<dbReference type="PANTHER" id="PTHR45586:SF1">
    <property type="entry name" value="LIPOPOLYSACCHARIDE ASSEMBLY PROTEIN B"/>
    <property type="match status" value="1"/>
</dbReference>
<name>A0A382RBV3_9ZZZZ</name>
<keyword evidence="1" id="KW-0677">Repeat</keyword>
<evidence type="ECO:0000256" key="1">
    <source>
        <dbReference type="ARBA" id="ARBA00022737"/>
    </source>
</evidence>
<protein>
    <submittedName>
        <fullName evidence="3">Uncharacterized protein</fullName>
    </submittedName>
</protein>
<proteinExistence type="predicted"/>
<evidence type="ECO:0000256" key="2">
    <source>
        <dbReference type="ARBA" id="ARBA00022803"/>
    </source>
</evidence>
<sequence length="200" mass="22929">MKFNSNSPRLAKITFYLLVSLFLLPSLALSEESYKSFLEKARNLDKDEFFEDAVKYWEKTLDANPPPDIILYAKLKLTNTYSRLGKLDKTAEMSRALTESNPGHYDSWFHLANALAALQQYSQAVEAFKRTATLKPEEGLGRVGLAFAYFGDRKPNSAIEEFKKAMKIFKANKNISWYRDCRMAINQIKGFARFPPNFAD</sequence>
<dbReference type="Gene3D" id="1.25.40.10">
    <property type="entry name" value="Tetratricopeptide repeat domain"/>
    <property type="match status" value="1"/>
</dbReference>
<feature type="non-terminal residue" evidence="3">
    <location>
        <position position="200"/>
    </location>
</feature>
<dbReference type="EMBL" id="UINC01120247">
    <property type="protein sequence ID" value="SVC94617.1"/>
    <property type="molecule type" value="Genomic_DNA"/>
</dbReference>
<dbReference type="InterPro" id="IPR019734">
    <property type="entry name" value="TPR_rpt"/>
</dbReference>